<keyword evidence="2" id="KW-1283">Bacterial microcompartment</keyword>
<dbReference type="PANTHER" id="PTHR40449:SF2">
    <property type="entry name" value="BACTERIAL MICROCOMPARTMENT SHELL PROTEIN EUTS"/>
    <property type="match status" value="1"/>
</dbReference>
<sequence length="135" mass="14532">MADINQITQNHDSDALKTNDGKLRIIQETVPGKQVTLAHIIAGPEAIVYQKLGLNPAVDYSQAAIGILSMTPYEIAIIAGDLACKTAHVDIGFIDRFSGTLIFTGRISDVTSAVKAILNYLKNKLGFTICDITKT</sequence>
<dbReference type="PANTHER" id="PTHR40449">
    <property type="entry name" value="ETHANOLAMINE UTILIZATION PROTEIN EUTS"/>
    <property type="match status" value="1"/>
</dbReference>
<evidence type="ECO:0000256" key="2">
    <source>
        <dbReference type="ARBA" id="ARBA00024446"/>
    </source>
</evidence>
<evidence type="ECO:0000256" key="1">
    <source>
        <dbReference type="ARBA" id="ARBA00024322"/>
    </source>
</evidence>
<dbReference type="GO" id="GO:0031469">
    <property type="term" value="C:bacterial microcompartment"/>
    <property type="evidence" value="ECO:0007669"/>
    <property type="project" value="UniProtKB-SubCell"/>
</dbReference>
<protein>
    <submittedName>
        <fullName evidence="4">BMC domain-containing protein</fullName>
    </submittedName>
</protein>
<reference evidence="4 5" key="1">
    <citation type="submission" date="2019-08" db="EMBL/GenBank/DDBJ databases">
        <title>In-depth cultivation of the pig gut microbiome towards novel bacterial diversity and tailored functional studies.</title>
        <authorList>
            <person name="Wylensek D."/>
            <person name="Hitch T.C.A."/>
            <person name="Clavel T."/>
        </authorList>
    </citation>
    <scope>NUCLEOTIDE SEQUENCE [LARGE SCALE GENOMIC DNA]</scope>
    <source>
        <strain evidence="4 5">RF-744-FAT-4</strain>
    </source>
</reference>
<dbReference type="InterPro" id="IPR037233">
    <property type="entry name" value="CcmK-like_sf"/>
</dbReference>
<evidence type="ECO:0000313" key="4">
    <source>
        <dbReference type="EMBL" id="MSS19982.1"/>
    </source>
</evidence>
<gene>
    <name evidence="4" type="ORF">FYJ52_06180</name>
</gene>
<evidence type="ECO:0000313" key="5">
    <source>
        <dbReference type="Proteomes" id="UP000461754"/>
    </source>
</evidence>
<dbReference type="PIRSF" id="PIRSF012296">
    <property type="entry name" value="EutS_PduU"/>
    <property type="match status" value="1"/>
</dbReference>
<dbReference type="CDD" id="cd07046">
    <property type="entry name" value="BMC_PduU-EutS"/>
    <property type="match status" value="1"/>
</dbReference>
<accession>A0A7X2NG43</accession>
<comment type="subcellular location">
    <subcellularLocation>
        <location evidence="1">Bacterial microcompartment</location>
    </subcellularLocation>
</comment>
<name>A0A7X2NG43_9FIRM</name>
<proteinExistence type="predicted"/>
<evidence type="ECO:0000259" key="3">
    <source>
        <dbReference type="SMART" id="SM00877"/>
    </source>
</evidence>
<feature type="domain" description="Bacterial microcompartment" evidence="3">
    <location>
        <begin position="63"/>
        <end position="135"/>
    </location>
</feature>
<dbReference type="Pfam" id="PF00936">
    <property type="entry name" value="BMC"/>
    <property type="match status" value="1"/>
</dbReference>
<comment type="caution">
    <text evidence="4">The sequence shown here is derived from an EMBL/GenBank/DDBJ whole genome shotgun (WGS) entry which is preliminary data.</text>
</comment>
<dbReference type="SMART" id="SM00877">
    <property type="entry name" value="BMC"/>
    <property type="match status" value="1"/>
</dbReference>
<dbReference type="SUPFAM" id="SSF143414">
    <property type="entry name" value="CcmK-like"/>
    <property type="match status" value="1"/>
</dbReference>
<dbReference type="InterPro" id="IPR009307">
    <property type="entry name" value="EutS/PduU/CutR"/>
</dbReference>
<dbReference type="AlphaFoldDB" id="A0A7X2NG43"/>
<dbReference type="RefSeq" id="WP_154576365.1">
    <property type="nucleotide sequence ID" value="NZ_VUMO01000007.1"/>
</dbReference>
<keyword evidence="5" id="KW-1185">Reference proteome</keyword>
<dbReference type="Gene3D" id="3.30.70.1710">
    <property type="match status" value="1"/>
</dbReference>
<dbReference type="EMBL" id="VUMO01000007">
    <property type="protein sequence ID" value="MSS19982.1"/>
    <property type="molecule type" value="Genomic_DNA"/>
</dbReference>
<dbReference type="Proteomes" id="UP000461754">
    <property type="component" value="Unassembled WGS sequence"/>
</dbReference>
<dbReference type="InterPro" id="IPR000249">
    <property type="entry name" value="BMC_dom"/>
</dbReference>
<organism evidence="4 5">
    <name type="scientific">Pseudoramibacter porci</name>
    <dbReference type="NCBI Taxonomy" id="2606631"/>
    <lineage>
        <taxon>Bacteria</taxon>
        <taxon>Bacillati</taxon>
        <taxon>Bacillota</taxon>
        <taxon>Clostridia</taxon>
        <taxon>Eubacteriales</taxon>
        <taxon>Eubacteriaceae</taxon>
        <taxon>Pseudoramibacter</taxon>
    </lineage>
</organism>